<feature type="region of interest" description="Disordered" evidence="8">
    <location>
        <begin position="209"/>
        <end position="238"/>
    </location>
</feature>
<evidence type="ECO:0000256" key="7">
    <source>
        <dbReference type="RuleBase" id="RU364114"/>
    </source>
</evidence>
<dbReference type="KEGG" id="bpg:Bathy05g01110"/>
<sequence>MKEEFERQREMQGKMRREMIEIAIDRTGLYETVQQQNAKGSLNNNDKNIETKKNEGLLGHIESLIKFRGGPITVHEFMSEALTNPTYGYYTKTSSKDKVFGKSGDFTTSPEISQIFGELLGVWCATIWEQLGKPEELHLIEFGPGRGTLMMDLLRGTSNFKKFSEALRVHLIEISPALRKKQFETLKCQGSLETFESLNNPLLAEIKPNPFAAKNTDDDDDDDDDSEEEDEKLSTKGNVSGITAHSTKVYWHNSLDDVPSGPTCIIAHEFFDALPVHQFRRTERGWVEKLVAMNEENNSLEFVLSPGATLSSSQLVKRRLRKTSSSLSSSSSSSSSDVNSSSDSDMNNETIVSLEVSPKSIVHWEKMMDRINDEGKNGGRGGAAIAIDYGDEGPLADTLEAIKDHKFVENLLESPGECDLSAHVDFGALRGVVEERNEENTSEVKCFGPTTQQKLLLELGIVQRLKKLAETCSEEQLEVLADGCQRLVGDDKVEEGETPGMGLRYKALCMVSKNLQRPAGFSDA</sequence>
<keyword evidence="3 7" id="KW-0489">Methyltransferase</keyword>
<evidence type="ECO:0000256" key="2">
    <source>
        <dbReference type="ARBA" id="ARBA00005891"/>
    </source>
</evidence>
<keyword evidence="10" id="KW-1185">Reference proteome</keyword>
<comment type="function">
    <text evidence="7">Arginine methyltransferase involved in the assembly or stability of mitochondrial NADH:ubiquinone oxidoreductase complex (complex I).</text>
</comment>
<keyword evidence="4 7" id="KW-0808">Transferase</keyword>
<dbReference type="InterPro" id="IPR038375">
    <property type="entry name" value="NDUFAF7_sf"/>
</dbReference>
<accession>K8EF36</accession>
<organism evidence="9 10">
    <name type="scientific">Bathycoccus prasinos</name>
    <dbReference type="NCBI Taxonomy" id="41875"/>
    <lineage>
        <taxon>Eukaryota</taxon>
        <taxon>Viridiplantae</taxon>
        <taxon>Chlorophyta</taxon>
        <taxon>Mamiellophyceae</taxon>
        <taxon>Mamiellales</taxon>
        <taxon>Bathycoccaceae</taxon>
        <taxon>Bathycoccus</taxon>
    </lineage>
</organism>
<evidence type="ECO:0000256" key="5">
    <source>
        <dbReference type="ARBA" id="ARBA00023128"/>
    </source>
</evidence>
<dbReference type="GeneID" id="19015615"/>
<dbReference type="GO" id="GO:0032981">
    <property type="term" value="P:mitochondrial respiratory chain complex I assembly"/>
    <property type="evidence" value="ECO:0007669"/>
    <property type="project" value="TreeGrafter"/>
</dbReference>
<evidence type="ECO:0000256" key="4">
    <source>
        <dbReference type="ARBA" id="ARBA00022679"/>
    </source>
</evidence>
<name>K8EF36_9CHLO</name>
<dbReference type="RefSeq" id="XP_007513041.1">
    <property type="nucleotide sequence ID" value="XM_007512979.1"/>
</dbReference>
<proteinExistence type="inferred from homology"/>
<dbReference type="GO" id="GO:0035243">
    <property type="term" value="F:protein-arginine omega-N symmetric methyltransferase activity"/>
    <property type="evidence" value="ECO:0007669"/>
    <property type="project" value="UniProtKB-EC"/>
</dbReference>
<protein>
    <recommendedName>
        <fullName evidence="7">Protein arginine methyltransferase NDUFAF7</fullName>
        <ecNumber evidence="7">2.1.1.320</ecNumber>
    </recommendedName>
</protein>
<dbReference type="PANTHER" id="PTHR12049:SF7">
    <property type="entry name" value="PROTEIN ARGININE METHYLTRANSFERASE NDUFAF7, MITOCHONDRIAL"/>
    <property type="match status" value="1"/>
</dbReference>
<feature type="compositionally biased region" description="Acidic residues" evidence="8">
    <location>
        <begin position="217"/>
        <end position="231"/>
    </location>
</feature>
<dbReference type="EC" id="2.1.1.320" evidence="7"/>
<dbReference type="EMBL" id="FO082274">
    <property type="protein sequence ID" value="CCO16599.1"/>
    <property type="molecule type" value="Genomic_DNA"/>
</dbReference>
<dbReference type="STRING" id="41875.K8EF36"/>
<dbReference type="Gene3D" id="3.40.50.12710">
    <property type="match status" value="1"/>
</dbReference>
<keyword evidence="5 7" id="KW-0496">Mitochondrion</keyword>
<evidence type="ECO:0000256" key="3">
    <source>
        <dbReference type="ARBA" id="ARBA00022603"/>
    </source>
</evidence>
<feature type="region of interest" description="Disordered" evidence="8">
    <location>
        <begin position="323"/>
        <end position="349"/>
    </location>
</feature>
<evidence type="ECO:0000313" key="10">
    <source>
        <dbReference type="Proteomes" id="UP000198341"/>
    </source>
</evidence>
<dbReference type="PANTHER" id="PTHR12049">
    <property type="entry name" value="PROTEIN ARGININE METHYLTRANSFERASE NDUFAF7, MITOCHONDRIAL"/>
    <property type="match status" value="1"/>
</dbReference>
<dbReference type="GO" id="GO:0005739">
    <property type="term" value="C:mitochondrion"/>
    <property type="evidence" value="ECO:0007669"/>
    <property type="project" value="UniProtKB-SubCell"/>
</dbReference>
<dbReference type="OrthoDB" id="438553at2759"/>
<evidence type="ECO:0000256" key="6">
    <source>
        <dbReference type="ARBA" id="ARBA00048612"/>
    </source>
</evidence>
<dbReference type="InterPro" id="IPR003788">
    <property type="entry name" value="NDUFAF7"/>
</dbReference>
<dbReference type="GO" id="GO:0032259">
    <property type="term" value="P:methylation"/>
    <property type="evidence" value="ECO:0007669"/>
    <property type="project" value="UniProtKB-KW"/>
</dbReference>
<gene>
    <name evidence="9" type="ORF">Bathy05g01110</name>
</gene>
<comment type="catalytic activity">
    <reaction evidence="6 7">
        <text>L-arginyl-[protein] + 2 S-adenosyl-L-methionine = N(omega),N(omega)'-dimethyl-L-arginyl-[protein] + 2 S-adenosyl-L-homocysteine + 2 H(+)</text>
        <dbReference type="Rhea" id="RHEA:48108"/>
        <dbReference type="Rhea" id="RHEA-COMP:10532"/>
        <dbReference type="Rhea" id="RHEA-COMP:11992"/>
        <dbReference type="ChEBI" id="CHEBI:15378"/>
        <dbReference type="ChEBI" id="CHEBI:29965"/>
        <dbReference type="ChEBI" id="CHEBI:57856"/>
        <dbReference type="ChEBI" id="CHEBI:59789"/>
        <dbReference type="ChEBI" id="CHEBI:88221"/>
        <dbReference type="EC" id="2.1.1.320"/>
    </reaction>
</comment>
<comment type="similarity">
    <text evidence="2 7">Belongs to the NDUFAF7 family.</text>
</comment>
<reference evidence="9 10" key="1">
    <citation type="submission" date="2011-10" db="EMBL/GenBank/DDBJ databases">
        <authorList>
            <person name="Genoscope - CEA"/>
        </authorList>
    </citation>
    <scope>NUCLEOTIDE SEQUENCE [LARGE SCALE GENOMIC DNA]</scope>
    <source>
        <strain evidence="9 10">RCC 1105</strain>
    </source>
</reference>
<evidence type="ECO:0000256" key="1">
    <source>
        <dbReference type="ARBA" id="ARBA00004173"/>
    </source>
</evidence>
<dbReference type="AlphaFoldDB" id="K8EF36"/>
<evidence type="ECO:0000313" key="9">
    <source>
        <dbReference type="EMBL" id="CCO16599.1"/>
    </source>
</evidence>
<dbReference type="InterPro" id="IPR029063">
    <property type="entry name" value="SAM-dependent_MTases_sf"/>
</dbReference>
<dbReference type="Pfam" id="PF02636">
    <property type="entry name" value="Methyltransf_28"/>
    <property type="match status" value="1"/>
</dbReference>
<feature type="compositionally biased region" description="Low complexity" evidence="8">
    <location>
        <begin position="324"/>
        <end position="345"/>
    </location>
</feature>
<dbReference type="SUPFAM" id="SSF53335">
    <property type="entry name" value="S-adenosyl-L-methionine-dependent methyltransferases"/>
    <property type="match status" value="1"/>
</dbReference>
<evidence type="ECO:0000256" key="8">
    <source>
        <dbReference type="SAM" id="MobiDB-lite"/>
    </source>
</evidence>
<dbReference type="Proteomes" id="UP000198341">
    <property type="component" value="Chromosome 5"/>
</dbReference>
<comment type="subcellular location">
    <subcellularLocation>
        <location evidence="1 7">Mitochondrion</location>
    </subcellularLocation>
</comment>
<dbReference type="eggNOG" id="KOG2901">
    <property type="taxonomic scope" value="Eukaryota"/>
</dbReference>